<evidence type="ECO:0000313" key="2">
    <source>
        <dbReference type="EMBL" id="WWC87586.1"/>
    </source>
</evidence>
<reference evidence="2 3" key="1">
    <citation type="submission" date="2024-01" db="EMBL/GenBank/DDBJ databases">
        <title>Comparative genomics of Cryptococcus and Kwoniella reveals pathogenesis evolution and contrasting modes of karyotype evolution via chromosome fusion or intercentromeric recombination.</title>
        <authorList>
            <person name="Coelho M.A."/>
            <person name="David-Palma M."/>
            <person name="Shea T."/>
            <person name="Bowers K."/>
            <person name="McGinley-Smith S."/>
            <person name="Mohammad A.W."/>
            <person name="Gnirke A."/>
            <person name="Yurkov A.M."/>
            <person name="Nowrousian M."/>
            <person name="Sun S."/>
            <person name="Cuomo C.A."/>
            <person name="Heitman J."/>
        </authorList>
    </citation>
    <scope>NUCLEOTIDE SEQUENCE [LARGE SCALE GENOMIC DNA]</scope>
    <source>
        <strain evidence="2 3">CBS 6074</strain>
    </source>
</reference>
<accession>A0AAX4JQA3</accession>
<feature type="region of interest" description="Disordered" evidence="1">
    <location>
        <begin position="368"/>
        <end position="396"/>
    </location>
</feature>
<dbReference type="GeneID" id="91093148"/>
<evidence type="ECO:0000256" key="1">
    <source>
        <dbReference type="SAM" id="MobiDB-lite"/>
    </source>
</evidence>
<feature type="compositionally biased region" description="Polar residues" evidence="1">
    <location>
        <begin position="42"/>
        <end position="65"/>
    </location>
</feature>
<name>A0AAX4JQA3_9TREE</name>
<feature type="region of interest" description="Disordered" evidence="1">
    <location>
        <begin position="1"/>
        <end position="69"/>
    </location>
</feature>
<sequence>MPGNQAVPHPDRPFSPSPPRENRHSASRPPSLLFGAPPIGTVASSGSFNISGLPSTPRSNLPRSSSNEDVRYFKAVDYGFASHTRHESEPQAAYTTPATHEPCRRTKGDYDLGHIRSDSESSTTSSASPPLGATPILSAISPSTPPRGQDISAETPTRYGSHTRSPSTNVNTKTFPEIPASPKSFNSGFSSSSSSYGKMSSSRSFPRLHQPTVIRRASGRGLAFLPPPAHAVSHSSNIYHQQQSPMATTRNDRHTSSIASLEHIQYQADMLDLGRPIARASEDNQYDKLISIKSSDDGHIVRPDSYSDIPLPSSRENDEALNEVQLAFTTDHSTSIGANTYDPESFNTTSQAISDYLPDPISHGLFEVDEESSGSDLSPAKAQNTDIEERPSRVDESLVPTPNIAERMAQTSLIRSDVMSTAEHPDTSLLADKLSAQDQGPVTTEENDELHDVMSSTEPADTINSSPSSDTVKPHIPHKIDTEQAAHLSYKARPGSTTYGINTPSAVNESRQITLYANFDRSYPSSSPIPQLTAYRAELALSWGNAKILRWVPGRKYVPDWNLKLVAGSLNDPVVMDIRAIIKAVVTKIPFLWRFASWL</sequence>
<feature type="region of interest" description="Disordered" evidence="1">
    <location>
        <begin position="83"/>
        <end position="209"/>
    </location>
</feature>
<keyword evidence="3" id="KW-1185">Reference proteome</keyword>
<gene>
    <name evidence="2" type="ORF">L201_002476</name>
</gene>
<organism evidence="2 3">
    <name type="scientific">Kwoniella dendrophila CBS 6074</name>
    <dbReference type="NCBI Taxonomy" id="1295534"/>
    <lineage>
        <taxon>Eukaryota</taxon>
        <taxon>Fungi</taxon>
        <taxon>Dikarya</taxon>
        <taxon>Basidiomycota</taxon>
        <taxon>Agaricomycotina</taxon>
        <taxon>Tremellomycetes</taxon>
        <taxon>Tremellales</taxon>
        <taxon>Cryptococcaceae</taxon>
        <taxon>Kwoniella</taxon>
    </lineage>
</organism>
<dbReference type="Proteomes" id="UP001355207">
    <property type="component" value="Chromosome 3"/>
</dbReference>
<feature type="compositionally biased region" description="Basic and acidic residues" evidence="1">
    <location>
        <begin position="101"/>
        <end position="119"/>
    </location>
</feature>
<dbReference type="EMBL" id="CP144100">
    <property type="protein sequence ID" value="WWC87586.1"/>
    <property type="molecule type" value="Genomic_DNA"/>
</dbReference>
<evidence type="ECO:0000313" key="3">
    <source>
        <dbReference type="Proteomes" id="UP001355207"/>
    </source>
</evidence>
<feature type="compositionally biased region" description="Polar residues" evidence="1">
    <location>
        <begin position="152"/>
        <end position="174"/>
    </location>
</feature>
<feature type="compositionally biased region" description="Low complexity" evidence="1">
    <location>
        <begin position="181"/>
        <end position="204"/>
    </location>
</feature>
<protein>
    <submittedName>
        <fullName evidence="2">Uncharacterized protein</fullName>
    </submittedName>
</protein>
<proteinExistence type="predicted"/>
<dbReference type="RefSeq" id="XP_066074349.1">
    <property type="nucleotide sequence ID" value="XM_066218252.1"/>
</dbReference>
<dbReference type="AlphaFoldDB" id="A0AAX4JQA3"/>
<feature type="compositionally biased region" description="Basic and acidic residues" evidence="1">
    <location>
        <begin position="387"/>
        <end position="396"/>
    </location>
</feature>